<dbReference type="InterPro" id="IPR045275">
    <property type="entry name" value="MscS_archaea/bacteria_type"/>
</dbReference>
<keyword evidence="3 5" id="KW-1133">Transmembrane helix</keyword>
<feature type="domain" description="Mechanosensitive ion channel MscS" evidence="6">
    <location>
        <begin position="142"/>
        <end position="202"/>
    </location>
</feature>
<dbReference type="PANTHER" id="PTHR30221">
    <property type="entry name" value="SMALL-CONDUCTANCE MECHANOSENSITIVE CHANNEL"/>
    <property type="match status" value="1"/>
</dbReference>
<evidence type="ECO:0000313" key="7">
    <source>
        <dbReference type="EMBL" id="PVU68889.1"/>
    </source>
</evidence>
<feature type="transmembrane region" description="Helical" evidence="5">
    <location>
        <begin position="128"/>
        <end position="152"/>
    </location>
</feature>
<name>A0A2T9WM37_NANST</name>
<dbReference type="PANTHER" id="PTHR30221:SF1">
    <property type="entry name" value="SMALL-CONDUCTANCE MECHANOSENSITIVE CHANNEL"/>
    <property type="match status" value="1"/>
</dbReference>
<dbReference type="EMBL" id="QEFP01000002">
    <property type="protein sequence ID" value="PVU68889.1"/>
    <property type="molecule type" value="Genomic_DNA"/>
</dbReference>
<dbReference type="InterPro" id="IPR023408">
    <property type="entry name" value="MscS_beta-dom_sf"/>
</dbReference>
<dbReference type="GO" id="GO:0016020">
    <property type="term" value="C:membrane"/>
    <property type="evidence" value="ECO:0007669"/>
    <property type="project" value="UniProtKB-SubCell"/>
</dbReference>
<sequence length="212" mass="22589">MRMANEDSLGKALTKVIIYSVIFVVAMGIVQWFFTGGLQMLYSMTGISAILGLENYSIYAIILVLIIFGWFVIVSVASMFYAIFKPKYGESTASAIRSLIKILGIGGLFAGIAGAVGGGVAGVALGGFIGMVIGFATQQVLGQAIAGIFLLLSRPFQIGDVIDVAGETDIKVIEINAMFTKALRADGNIVLIPNNMIISQKIVIKKKNNEQK</sequence>
<keyword evidence="4 5" id="KW-0472">Membrane</keyword>
<reference evidence="7" key="2">
    <citation type="submission" date="2017-05" db="EMBL/GenBank/DDBJ databases">
        <authorList>
            <person name="Song R."/>
            <person name="Chenine A.L."/>
            <person name="Ruprecht R.M."/>
        </authorList>
    </citation>
    <scope>NUCLEOTIDE SEQUENCE</scope>
    <source>
        <strain evidence="7">SCGC AB-777_F03</strain>
    </source>
</reference>
<accession>A0A2T9WM37</accession>
<organism evidence="7">
    <name type="scientific">Nanobsidianus stetteri</name>
    <dbReference type="NCBI Taxonomy" id="1294122"/>
    <lineage>
        <taxon>Archaea</taxon>
        <taxon>Nanobdellota</taxon>
        <taxon>Candidatus Nanoarchaeia</taxon>
        <taxon>Nanoarchaeales</taxon>
        <taxon>Nanopusillaceae</taxon>
        <taxon>Candidatus Nanobsidianus</taxon>
    </lineage>
</organism>
<feature type="transmembrane region" description="Helical" evidence="5">
    <location>
        <begin position="12"/>
        <end position="34"/>
    </location>
</feature>
<dbReference type="Pfam" id="PF00924">
    <property type="entry name" value="MS_channel_2nd"/>
    <property type="match status" value="1"/>
</dbReference>
<dbReference type="InterPro" id="IPR006685">
    <property type="entry name" value="MscS_channel_2nd"/>
</dbReference>
<proteinExistence type="predicted"/>
<evidence type="ECO:0000256" key="3">
    <source>
        <dbReference type="ARBA" id="ARBA00022989"/>
    </source>
</evidence>
<evidence type="ECO:0000259" key="6">
    <source>
        <dbReference type="Pfam" id="PF00924"/>
    </source>
</evidence>
<feature type="transmembrane region" description="Helical" evidence="5">
    <location>
        <begin position="102"/>
        <end position="122"/>
    </location>
</feature>
<dbReference type="AlphaFoldDB" id="A0A2T9WM37"/>
<dbReference type="SUPFAM" id="SSF50182">
    <property type="entry name" value="Sm-like ribonucleoproteins"/>
    <property type="match status" value="1"/>
</dbReference>
<dbReference type="Gene3D" id="2.30.30.60">
    <property type="match status" value="1"/>
</dbReference>
<evidence type="ECO:0000256" key="1">
    <source>
        <dbReference type="ARBA" id="ARBA00004370"/>
    </source>
</evidence>
<feature type="transmembrane region" description="Helical" evidence="5">
    <location>
        <begin position="58"/>
        <end position="81"/>
    </location>
</feature>
<evidence type="ECO:0000256" key="4">
    <source>
        <dbReference type="ARBA" id="ARBA00023136"/>
    </source>
</evidence>
<reference evidence="7" key="1">
    <citation type="journal article" date="2015" name="Appl. Environ. Microbiol.">
        <title>Nanoarchaeota, Their Sulfolobales Host, and Nanoarchaeota Virus Distribution across Yellowstone National Park Hot Springs.</title>
        <authorList>
            <person name="Munson-McGee J.H."/>
            <person name="Field E.K."/>
            <person name="Bateson M."/>
            <person name="Rooney C."/>
            <person name="Stepanauskas R."/>
            <person name="Young M.J."/>
        </authorList>
    </citation>
    <scope>NUCLEOTIDE SEQUENCE [LARGE SCALE GENOMIC DNA]</scope>
    <source>
        <strain evidence="7">SCGC AB-777_F03</strain>
    </source>
</reference>
<comment type="subcellular location">
    <subcellularLocation>
        <location evidence="1">Membrane</location>
    </subcellularLocation>
</comment>
<dbReference type="GO" id="GO:0008381">
    <property type="term" value="F:mechanosensitive monoatomic ion channel activity"/>
    <property type="evidence" value="ECO:0007669"/>
    <property type="project" value="InterPro"/>
</dbReference>
<evidence type="ECO:0000256" key="5">
    <source>
        <dbReference type="SAM" id="Phobius"/>
    </source>
</evidence>
<gene>
    <name evidence="7" type="ORF">DDW03_00905</name>
</gene>
<comment type="caution">
    <text evidence="7">The sequence shown here is derived from an EMBL/GenBank/DDBJ whole genome shotgun (WGS) entry which is preliminary data.</text>
</comment>
<dbReference type="Gene3D" id="1.10.287.1260">
    <property type="match status" value="1"/>
</dbReference>
<evidence type="ECO:0000256" key="2">
    <source>
        <dbReference type="ARBA" id="ARBA00022692"/>
    </source>
</evidence>
<protein>
    <submittedName>
        <fullName evidence="7">Small-conductance mechanosensitive channel-like protein</fullName>
    </submittedName>
</protein>
<keyword evidence="2 5" id="KW-0812">Transmembrane</keyword>
<dbReference type="InterPro" id="IPR010920">
    <property type="entry name" value="LSM_dom_sf"/>
</dbReference>